<feature type="transmembrane region" description="Helical" evidence="2">
    <location>
        <begin position="161"/>
        <end position="180"/>
    </location>
</feature>
<dbReference type="Proteomes" id="UP001218188">
    <property type="component" value="Unassembled WGS sequence"/>
</dbReference>
<keyword evidence="2" id="KW-0812">Transmembrane</keyword>
<evidence type="ECO:0000256" key="2">
    <source>
        <dbReference type="SAM" id="Phobius"/>
    </source>
</evidence>
<evidence type="ECO:0000256" key="1">
    <source>
        <dbReference type="SAM" id="MobiDB-lite"/>
    </source>
</evidence>
<keyword evidence="2" id="KW-0472">Membrane</keyword>
<sequence length="365" mass="40327">MSSLTFSLTSGAVRPLVVLVGAGIEVAFLLASKSPNIPSSSVVSPTRMRDVEPSKTLFNPGNAAFSSTFIATGAIAVTTLFLGVLYWKGLLGRGNNDDDDHDADHNDSGGSGGEVPSRGDPPGADPTDHHHNEPGPNLDGEHPGEEPPPPPPPGPGIDSFIPNRWILLIILLLILVAIYFRQKISQIRQYIQVVIALYKRKRAMEKHWIAGPLLRTVWRMRSHWLGSLVLNQSLHLSHAGIVMLVIYAQYDSMWFFARWILLSMPRMAARFSIRHLLLGSSVASVVAALLGFAIHRDCLTLAELWGWLQLSVLHYIHGCRLLFATLAIDLHFSVFQQKVLFALPAVVFVYRVYRNWVTPPVTVSI</sequence>
<reference evidence="3" key="1">
    <citation type="submission" date="2023-03" db="EMBL/GenBank/DDBJ databases">
        <title>Massive genome expansion in bonnet fungi (Mycena s.s.) driven by repeated elements and novel gene families across ecological guilds.</title>
        <authorList>
            <consortium name="Lawrence Berkeley National Laboratory"/>
            <person name="Harder C.B."/>
            <person name="Miyauchi S."/>
            <person name="Viragh M."/>
            <person name="Kuo A."/>
            <person name="Thoen E."/>
            <person name="Andreopoulos B."/>
            <person name="Lu D."/>
            <person name="Skrede I."/>
            <person name="Drula E."/>
            <person name="Henrissat B."/>
            <person name="Morin E."/>
            <person name="Kohler A."/>
            <person name="Barry K."/>
            <person name="LaButti K."/>
            <person name="Morin E."/>
            <person name="Salamov A."/>
            <person name="Lipzen A."/>
            <person name="Mereny Z."/>
            <person name="Hegedus B."/>
            <person name="Baldrian P."/>
            <person name="Stursova M."/>
            <person name="Weitz H."/>
            <person name="Taylor A."/>
            <person name="Grigoriev I.V."/>
            <person name="Nagy L.G."/>
            <person name="Martin F."/>
            <person name="Kauserud H."/>
        </authorList>
    </citation>
    <scope>NUCLEOTIDE SEQUENCE</scope>
    <source>
        <strain evidence="3">CBHHK200</strain>
    </source>
</reference>
<feature type="transmembrane region" description="Helical" evidence="2">
    <location>
        <begin position="12"/>
        <end position="31"/>
    </location>
</feature>
<feature type="region of interest" description="Disordered" evidence="1">
    <location>
        <begin position="98"/>
        <end position="155"/>
    </location>
</feature>
<feature type="transmembrane region" description="Helical" evidence="2">
    <location>
        <begin position="276"/>
        <end position="295"/>
    </location>
</feature>
<evidence type="ECO:0000313" key="4">
    <source>
        <dbReference type="Proteomes" id="UP001218188"/>
    </source>
</evidence>
<feature type="transmembrane region" description="Helical" evidence="2">
    <location>
        <begin position="63"/>
        <end position="87"/>
    </location>
</feature>
<keyword evidence="2" id="KW-1133">Transmembrane helix</keyword>
<name>A0AAD6X4W4_9AGAR</name>
<protein>
    <submittedName>
        <fullName evidence="3">Uncharacterized protein</fullName>
    </submittedName>
</protein>
<dbReference type="AlphaFoldDB" id="A0AAD6X4W4"/>
<feature type="compositionally biased region" description="Pro residues" evidence="1">
    <location>
        <begin position="146"/>
        <end position="155"/>
    </location>
</feature>
<accession>A0AAD6X4W4</accession>
<gene>
    <name evidence="3" type="ORF">C8F04DRAFT_513633</name>
</gene>
<feature type="compositionally biased region" description="Basic and acidic residues" evidence="1">
    <location>
        <begin position="126"/>
        <end position="145"/>
    </location>
</feature>
<dbReference type="EMBL" id="JARJCM010000049">
    <property type="protein sequence ID" value="KAJ7035630.1"/>
    <property type="molecule type" value="Genomic_DNA"/>
</dbReference>
<evidence type="ECO:0000313" key="3">
    <source>
        <dbReference type="EMBL" id="KAJ7035630.1"/>
    </source>
</evidence>
<keyword evidence="4" id="KW-1185">Reference proteome</keyword>
<comment type="caution">
    <text evidence="3">The sequence shown here is derived from an EMBL/GenBank/DDBJ whole genome shotgun (WGS) entry which is preliminary data.</text>
</comment>
<proteinExistence type="predicted"/>
<feature type="transmembrane region" description="Helical" evidence="2">
    <location>
        <begin position="224"/>
        <end position="247"/>
    </location>
</feature>
<organism evidence="3 4">
    <name type="scientific">Mycena alexandri</name>
    <dbReference type="NCBI Taxonomy" id="1745969"/>
    <lineage>
        <taxon>Eukaryota</taxon>
        <taxon>Fungi</taxon>
        <taxon>Dikarya</taxon>
        <taxon>Basidiomycota</taxon>
        <taxon>Agaricomycotina</taxon>
        <taxon>Agaricomycetes</taxon>
        <taxon>Agaricomycetidae</taxon>
        <taxon>Agaricales</taxon>
        <taxon>Marasmiineae</taxon>
        <taxon>Mycenaceae</taxon>
        <taxon>Mycena</taxon>
    </lineage>
</organism>